<dbReference type="AlphaFoldDB" id="A0A2S1LSH4"/>
<dbReference type="RefSeq" id="WP_108738148.1">
    <property type="nucleotide sequence ID" value="NZ_CP020919.1"/>
</dbReference>
<dbReference type="PANTHER" id="PTHR47199:SF2">
    <property type="entry name" value="PHOTOSYSTEM II STABILITY_ASSEMBLY FACTOR HCF136, CHLOROPLASTIC"/>
    <property type="match status" value="1"/>
</dbReference>
<dbReference type="PANTHER" id="PTHR47199">
    <property type="entry name" value="PHOTOSYSTEM II STABILITY/ASSEMBLY FACTOR HCF136, CHLOROPLASTIC"/>
    <property type="match status" value="1"/>
</dbReference>
<dbReference type="Gene3D" id="2.130.10.10">
    <property type="entry name" value="YVTN repeat-like/Quinoprotein amine dehydrogenase"/>
    <property type="match status" value="1"/>
</dbReference>
<dbReference type="SUPFAM" id="SSF110296">
    <property type="entry name" value="Oligoxyloglucan reducing end-specific cellobiohydrolase"/>
    <property type="match status" value="1"/>
</dbReference>
<evidence type="ECO:0000313" key="2">
    <source>
        <dbReference type="Proteomes" id="UP000244677"/>
    </source>
</evidence>
<keyword evidence="2" id="KW-1185">Reference proteome</keyword>
<accession>A0A2S1LSH4</accession>
<dbReference type="EMBL" id="CP020919">
    <property type="protein sequence ID" value="AWG26638.1"/>
    <property type="molecule type" value="Genomic_DNA"/>
</dbReference>
<protein>
    <submittedName>
        <fullName evidence="1">Oxidoreductase</fullName>
    </submittedName>
</protein>
<dbReference type="KEGG" id="fki:FK004_16095"/>
<dbReference type="InterPro" id="IPR015943">
    <property type="entry name" value="WD40/YVTN_repeat-like_dom_sf"/>
</dbReference>
<organism evidence="1 2">
    <name type="scientific">Flavobacterium kingsejongi</name>
    <dbReference type="NCBI Taxonomy" id="1678728"/>
    <lineage>
        <taxon>Bacteria</taxon>
        <taxon>Pseudomonadati</taxon>
        <taxon>Bacteroidota</taxon>
        <taxon>Flavobacteriia</taxon>
        <taxon>Flavobacteriales</taxon>
        <taxon>Flavobacteriaceae</taxon>
        <taxon>Flavobacterium</taxon>
    </lineage>
</organism>
<dbReference type="OrthoDB" id="9813892at2"/>
<evidence type="ECO:0000313" key="1">
    <source>
        <dbReference type="EMBL" id="AWG26638.1"/>
    </source>
</evidence>
<gene>
    <name evidence="1" type="ORF">FK004_16095</name>
</gene>
<name>A0A2S1LSH4_9FLAO</name>
<dbReference type="CDD" id="cd15482">
    <property type="entry name" value="Sialidase_non-viral"/>
    <property type="match status" value="1"/>
</dbReference>
<sequence>MKKYLLLLSLITLFSCKKETPATVTMERKPFTGLEIDTILQDDISIRALGIDNNKVWYAGTNGKYGYQDLINDKDFQGVIAKDSSHFEFRALALTSSHFFILNIGNPAQLHKISKDGKHNELVYVESHEKVFYDCMKFWNDKEGIAMGDPTENCLSILLTSDGGTTWHKIPCSDLPQIESGEAAFAASNTNIVVKGDKAWIVTGGKKARVFYAPDKGKTWSVFETPIVQGRTMTGIFTADFYDEKNGIIAGGDYDTPMQNHKNKAITKDGGKTWKLVAENKGFGYASCVQYVPNSNAKQLVSVGTDGLYYSKDSGENWQQLSKDKDLYTIQFQNDSTAFAAGNNKIIRIRFK</sequence>
<proteinExistence type="predicted"/>
<dbReference type="Proteomes" id="UP000244677">
    <property type="component" value="Chromosome"/>
</dbReference>
<reference evidence="1 2" key="1">
    <citation type="submission" date="2017-04" db="EMBL/GenBank/DDBJ databases">
        <title>Complete genome sequence of Flavobacterium kingsejong AJ004.</title>
        <authorList>
            <person name="Lee P.C."/>
        </authorList>
    </citation>
    <scope>NUCLEOTIDE SEQUENCE [LARGE SCALE GENOMIC DNA]</scope>
    <source>
        <strain evidence="1 2">AJ004</strain>
    </source>
</reference>
<dbReference type="PROSITE" id="PS51257">
    <property type="entry name" value="PROKAR_LIPOPROTEIN"/>
    <property type="match status" value="1"/>
</dbReference>